<comment type="caution">
    <text evidence="1">The sequence shown here is derived from an EMBL/GenBank/DDBJ whole genome shotgun (WGS) entry which is preliminary data.</text>
</comment>
<organism evidence="1 2">
    <name type="scientific">Trichoderma ghanense</name>
    <dbReference type="NCBI Taxonomy" id="65468"/>
    <lineage>
        <taxon>Eukaryota</taxon>
        <taxon>Fungi</taxon>
        <taxon>Dikarya</taxon>
        <taxon>Ascomycota</taxon>
        <taxon>Pezizomycotina</taxon>
        <taxon>Sordariomycetes</taxon>
        <taxon>Hypocreomycetidae</taxon>
        <taxon>Hypocreales</taxon>
        <taxon>Hypocreaceae</taxon>
        <taxon>Trichoderma</taxon>
    </lineage>
</organism>
<keyword evidence="2" id="KW-1185">Reference proteome</keyword>
<proteinExistence type="predicted"/>
<dbReference type="RefSeq" id="XP_073563438.1">
    <property type="nucleotide sequence ID" value="XM_073698327.1"/>
</dbReference>
<dbReference type="GeneID" id="300572777"/>
<gene>
    <name evidence="1" type="ORF">CCMA1212_000876</name>
</gene>
<sequence length="216" mass="24599">MSAKKQTKTKMKMEKKKRKYGVYCKTRSTNCQKAAKKWELVDTNTVEEWLDWAERHANPTPKLCSEQAGEERRQASRVSIKRLQGHSLGGCADSITRSARWARDGIADAQFRQLLRIRNDGEGDSLRGNQQSSLLYSVGIGESVRHEHLKPTSTMMGAEQPRHTLRHASRWSVIVICRVSVLRITNNDGCQEKSNNRHRLNCPVRHGNGKLHTRAV</sequence>
<reference evidence="1 2" key="1">
    <citation type="submission" date="2018-01" db="EMBL/GenBank/DDBJ databases">
        <title>Genome characterization of the sugarcane-associated fungus Trichoderma ghanense CCMA-1212 and their application in lignocelulose bioconversion.</title>
        <authorList>
            <person name="Steindorff A.S."/>
            <person name="Mendes T.D."/>
            <person name="Vilela E.S.D."/>
            <person name="Rodrigues D.S."/>
            <person name="Formighieri E.F."/>
            <person name="Melo I.S."/>
            <person name="Favaro L.C.L."/>
        </authorList>
    </citation>
    <scope>NUCLEOTIDE SEQUENCE [LARGE SCALE GENOMIC DNA]</scope>
    <source>
        <strain evidence="1 2">CCMA-1212</strain>
    </source>
</reference>
<evidence type="ECO:0000313" key="2">
    <source>
        <dbReference type="Proteomes" id="UP001642720"/>
    </source>
</evidence>
<dbReference type="Proteomes" id="UP001642720">
    <property type="component" value="Unassembled WGS sequence"/>
</dbReference>
<evidence type="ECO:0000313" key="1">
    <source>
        <dbReference type="EMBL" id="TFB07237.1"/>
    </source>
</evidence>
<protein>
    <submittedName>
        <fullName evidence="1">Uncharacterized protein</fullName>
    </submittedName>
</protein>
<dbReference type="EMBL" id="PPTA01000001">
    <property type="protein sequence ID" value="TFB07237.1"/>
    <property type="molecule type" value="Genomic_DNA"/>
</dbReference>
<name>A0ABY2HFZ7_9HYPO</name>
<accession>A0ABY2HFZ7</accession>